<dbReference type="AlphaFoldDB" id="A0AAV1HV54"/>
<protein>
    <submittedName>
        <fullName evidence="1">Uncharacterized protein</fullName>
    </submittedName>
</protein>
<dbReference type="Proteomes" id="UP001314263">
    <property type="component" value="Unassembled WGS sequence"/>
</dbReference>
<name>A0AAV1HV54_9CHLO</name>
<comment type="caution">
    <text evidence="1">The sequence shown here is derived from an EMBL/GenBank/DDBJ whole genome shotgun (WGS) entry which is preliminary data.</text>
</comment>
<dbReference type="EMBL" id="CAUYUE010000002">
    <property type="protein sequence ID" value="CAK0739160.1"/>
    <property type="molecule type" value="Genomic_DNA"/>
</dbReference>
<sequence>MHTDKKGRLAVGSISTKASAPADKKAIWIDQRPGIIEEGKIFFFYRPRKGLPETHDMEKIQRFFIVLMPLSRAAPARLIVVGKKRLPAEGQCFWAAVLAAAPAMDDVLAGLGPKENKGSPAGLIQPACLVGEGIYVLHDAGRSVDMLYELEVPEHPQETQEQLGIYKTGAYAIQIKNPYKSSPSGLGLSNRPDYPPVLQEAFGWSPGGCNWMPPRNPALLDYVHTQFVLIGPEHGIARKRKSLKELLDDTSSLSRDVTFGDLRGVKIRPLASDLDSTNDEDSSDAMLD</sequence>
<evidence type="ECO:0000313" key="2">
    <source>
        <dbReference type="Proteomes" id="UP001314263"/>
    </source>
</evidence>
<proteinExistence type="predicted"/>
<reference evidence="1 2" key="1">
    <citation type="submission" date="2023-10" db="EMBL/GenBank/DDBJ databases">
        <authorList>
            <person name="Maclean D."/>
            <person name="Macfadyen A."/>
        </authorList>
    </citation>
    <scope>NUCLEOTIDE SEQUENCE [LARGE SCALE GENOMIC DNA]</scope>
</reference>
<dbReference type="PANTHER" id="PTHR34776:SF1">
    <property type="entry name" value="F17F16.3 PROTEIN"/>
    <property type="match status" value="1"/>
</dbReference>
<keyword evidence="2" id="KW-1185">Reference proteome</keyword>
<dbReference type="PANTHER" id="PTHR34776">
    <property type="entry name" value="F17F16.3 PROTEIN"/>
    <property type="match status" value="1"/>
</dbReference>
<organism evidence="1 2">
    <name type="scientific">Coccomyxa viridis</name>
    <dbReference type="NCBI Taxonomy" id="1274662"/>
    <lineage>
        <taxon>Eukaryota</taxon>
        <taxon>Viridiplantae</taxon>
        <taxon>Chlorophyta</taxon>
        <taxon>core chlorophytes</taxon>
        <taxon>Trebouxiophyceae</taxon>
        <taxon>Trebouxiophyceae incertae sedis</taxon>
        <taxon>Coccomyxaceae</taxon>
        <taxon>Coccomyxa</taxon>
    </lineage>
</organism>
<evidence type="ECO:0000313" key="1">
    <source>
        <dbReference type="EMBL" id="CAK0739160.1"/>
    </source>
</evidence>
<gene>
    <name evidence="1" type="ORF">CVIRNUC_001142</name>
</gene>
<accession>A0AAV1HV54</accession>